<organism evidence="4 5">
    <name type="scientific">Vallitalea longa</name>
    <dbReference type="NCBI Taxonomy" id="2936439"/>
    <lineage>
        <taxon>Bacteria</taxon>
        <taxon>Bacillati</taxon>
        <taxon>Bacillota</taxon>
        <taxon>Clostridia</taxon>
        <taxon>Lachnospirales</taxon>
        <taxon>Vallitaleaceae</taxon>
        <taxon>Vallitalea</taxon>
    </lineage>
</organism>
<evidence type="ECO:0000256" key="2">
    <source>
        <dbReference type="SAM" id="SignalP"/>
    </source>
</evidence>
<dbReference type="PANTHER" id="PTHR35936">
    <property type="entry name" value="MEMBRANE-BOUND LYTIC MUREIN TRANSGLYCOSYLASE F"/>
    <property type="match status" value="1"/>
</dbReference>
<name>A0A9W5YCT2_9FIRM</name>
<evidence type="ECO:0000313" key="4">
    <source>
        <dbReference type="EMBL" id="GKX31612.1"/>
    </source>
</evidence>
<feature type="signal peptide" evidence="2">
    <location>
        <begin position="1"/>
        <end position="21"/>
    </location>
</feature>
<keyword evidence="5" id="KW-1185">Reference proteome</keyword>
<evidence type="ECO:0000259" key="3">
    <source>
        <dbReference type="SMART" id="SM00062"/>
    </source>
</evidence>
<dbReference type="InterPro" id="IPR001638">
    <property type="entry name" value="Solute-binding_3/MltF_N"/>
</dbReference>
<evidence type="ECO:0000313" key="5">
    <source>
        <dbReference type="Proteomes" id="UP001144256"/>
    </source>
</evidence>
<comment type="caution">
    <text evidence="4">The sequence shown here is derived from an EMBL/GenBank/DDBJ whole genome shotgun (WGS) entry which is preliminary data.</text>
</comment>
<dbReference type="AlphaFoldDB" id="A0A9W5YCT2"/>
<dbReference type="EMBL" id="BRLB01000019">
    <property type="protein sequence ID" value="GKX31612.1"/>
    <property type="molecule type" value="Genomic_DNA"/>
</dbReference>
<dbReference type="Gene3D" id="3.40.190.10">
    <property type="entry name" value="Periplasmic binding protein-like II"/>
    <property type="match status" value="2"/>
</dbReference>
<evidence type="ECO:0000256" key="1">
    <source>
        <dbReference type="ARBA" id="ARBA00022729"/>
    </source>
</evidence>
<dbReference type="CDD" id="cd00996">
    <property type="entry name" value="PBP2_AatB_like"/>
    <property type="match status" value="1"/>
</dbReference>
<gene>
    <name evidence="4" type="ORF">SH1V18_40920</name>
</gene>
<dbReference type="PROSITE" id="PS51257">
    <property type="entry name" value="PROKAR_LIPOPROTEIN"/>
    <property type="match status" value="1"/>
</dbReference>
<reference evidence="4" key="1">
    <citation type="submission" date="2022-06" db="EMBL/GenBank/DDBJ databases">
        <title>Vallitalea longa sp. nov., an anaerobic bacterium isolated from marine sediment.</title>
        <authorList>
            <person name="Hirano S."/>
            <person name="Terahara T."/>
            <person name="Mori K."/>
            <person name="Hamada M."/>
            <person name="Matsumoto R."/>
            <person name="Kobayashi T."/>
        </authorList>
    </citation>
    <scope>NUCLEOTIDE SEQUENCE</scope>
    <source>
        <strain evidence="4">SH18-1</strain>
    </source>
</reference>
<sequence length="266" mass="29576">MKKRYLLITLMILLISITACTSKKTTDDTYTDDEKTTFAVGFDQDFPPMGFIGEDGEFTGFDLNLAKEVAERLDLELILQPISWDAKDMELESGNIDCIWNGFTITGREENYTWTDAYMANDQVFVVKEDSEIEKKEDLAGKTVVVQADSSAEAALKENQDLVDTFGDYLTAADYNMALMDLQSGAVDAVAMDSIVANYHIEKKDGKFSVLDESLSSEGYGVGFLLGNTGLRDKVQSTLEEMAEDGTLEKISTEWFGKDITTINKK</sequence>
<proteinExistence type="predicted"/>
<accession>A0A9W5YCT2</accession>
<dbReference type="SMART" id="SM00062">
    <property type="entry name" value="PBPb"/>
    <property type="match status" value="1"/>
</dbReference>
<dbReference type="PANTHER" id="PTHR35936:SF34">
    <property type="entry name" value="ABC TRANSPORTER EXTRACELLULAR-BINDING PROTEIN YCKB-RELATED"/>
    <property type="match status" value="1"/>
</dbReference>
<feature type="chain" id="PRO_5040898780" evidence="2">
    <location>
        <begin position="22"/>
        <end position="266"/>
    </location>
</feature>
<dbReference type="SUPFAM" id="SSF53850">
    <property type="entry name" value="Periplasmic binding protein-like II"/>
    <property type="match status" value="1"/>
</dbReference>
<keyword evidence="1 2" id="KW-0732">Signal</keyword>
<dbReference type="Proteomes" id="UP001144256">
    <property type="component" value="Unassembled WGS sequence"/>
</dbReference>
<protein>
    <submittedName>
        <fullName evidence="4">Amino acid ABC transporter substrate-binding protein</fullName>
    </submittedName>
</protein>
<dbReference type="Pfam" id="PF00497">
    <property type="entry name" value="SBP_bac_3"/>
    <property type="match status" value="1"/>
</dbReference>
<dbReference type="RefSeq" id="WP_281818789.1">
    <property type="nucleotide sequence ID" value="NZ_BRLB01000019.1"/>
</dbReference>
<feature type="domain" description="Solute-binding protein family 3/N-terminal" evidence="3">
    <location>
        <begin position="37"/>
        <end position="259"/>
    </location>
</feature>